<protein>
    <submittedName>
        <fullName evidence="1">Uncharacterized protein</fullName>
    </submittedName>
</protein>
<gene>
    <name evidence="1" type="ORF">CHS0354_030668</name>
</gene>
<dbReference type="Proteomes" id="UP001195483">
    <property type="component" value="Unassembled WGS sequence"/>
</dbReference>
<proteinExistence type="predicted"/>
<feature type="non-terminal residue" evidence="1">
    <location>
        <position position="61"/>
    </location>
</feature>
<reference evidence="1" key="1">
    <citation type="journal article" date="2021" name="Genome Biol. Evol.">
        <title>A High-Quality Reference Genome for a Parasitic Bivalve with Doubly Uniparental Inheritance (Bivalvia: Unionida).</title>
        <authorList>
            <person name="Smith C.H."/>
        </authorList>
    </citation>
    <scope>NUCLEOTIDE SEQUENCE</scope>
    <source>
        <strain evidence="1">CHS0354</strain>
    </source>
</reference>
<keyword evidence="2" id="KW-1185">Reference proteome</keyword>
<dbReference type="AlphaFoldDB" id="A0AAE0RLH7"/>
<accession>A0AAE0RLH7</accession>
<name>A0AAE0RLH7_9BIVA</name>
<reference evidence="1" key="3">
    <citation type="submission" date="2023-05" db="EMBL/GenBank/DDBJ databases">
        <authorList>
            <person name="Smith C.H."/>
        </authorList>
    </citation>
    <scope>NUCLEOTIDE SEQUENCE</scope>
    <source>
        <strain evidence="1">CHS0354</strain>
        <tissue evidence="1">Mantle</tissue>
    </source>
</reference>
<reference evidence="1" key="2">
    <citation type="journal article" date="2021" name="Genome Biol. Evol.">
        <title>Developing a high-quality reference genome for a parasitic bivalve with doubly uniparental inheritance (Bivalvia: Unionida).</title>
        <authorList>
            <person name="Smith C.H."/>
        </authorList>
    </citation>
    <scope>NUCLEOTIDE SEQUENCE</scope>
    <source>
        <strain evidence="1">CHS0354</strain>
        <tissue evidence="1">Mantle</tissue>
    </source>
</reference>
<dbReference type="EMBL" id="JAEAOA010001824">
    <property type="protein sequence ID" value="KAK3575704.1"/>
    <property type="molecule type" value="Genomic_DNA"/>
</dbReference>
<evidence type="ECO:0000313" key="1">
    <source>
        <dbReference type="EMBL" id="KAK3575704.1"/>
    </source>
</evidence>
<comment type="caution">
    <text evidence="1">The sequence shown here is derived from an EMBL/GenBank/DDBJ whole genome shotgun (WGS) entry which is preliminary data.</text>
</comment>
<organism evidence="1 2">
    <name type="scientific">Potamilus streckersoni</name>
    <dbReference type="NCBI Taxonomy" id="2493646"/>
    <lineage>
        <taxon>Eukaryota</taxon>
        <taxon>Metazoa</taxon>
        <taxon>Spiralia</taxon>
        <taxon>Lophotrochozoa</taxon>
        <taxon>Mollusca</taxon>
        <taxon>Bivalvia</taxon>
        <taxon>Autobranchia</taxon>
        <taxon>Heteroconchia</taxon>
        <taxon>Palaeoheterodonta</taxon>
        <taxon>Unionida</taxon>
        <taxon>Unionoidea</taxon>
        <taxon>Unionidae</taxon>
        <taxon>Ambleminae</taxon>
        <taxon>Lampsilini</taxon>
        <taxon>Potamilus</taxon>
    </lineage>
</organism>
<evidence type="ECO:0000313" key="2">
    <source>
        <dbReference type="Proteomes" id="UP001195483"/>
    </source>
</evidence>
<sequence length="61" mass="6748">ATSVVKRAKGRINAKIQVTWECLVLTFARSILRSHTSVQNGQRTVVLPALERALVSNDESQ</sequence>